<keyword evidence="2" id="KW-1185">Reference proteome</keyword>
<dbReference type="RefSeq" id="WP_386810152.1">
    <property type="nucleotide sequence ID" value="NZ_JBHTMV010000009.1"/>
</dbReference>
<comment type="caution">
    <text evidence="1">The sequence shown here is derived from an EMBL/GenBank/DDBJ whole genome shotgun (WGS) entry which is preliminary data.</text>
</comment>
<dbReference type="Proteomes" id="UP001597241">
    <property type="component" value="Unassembled WGS sequence"/>
</dbReference>
<dbReference type="EMBL" id="JBHTMV010000009">
    <property type="protein sequence ID" value="MFD1294795.1"/>
    <property type="molecule type" value="Genomic_DNA"/>
</dbReference>
<gene>
    <name evidence="1" type="ORF">ACFQ5N_13205</name>
</gene>
<proteinExistence type="predicted"/>
<organism evidence="1 2">
    <name type="scientific">Lutibacter holmesii</name>
    <dbReference type="NCBI Taxonomy" id="1137985"/>
    <lineage>
        <taxon>Bacteria</taxon>
        <taxon>Pseudomonadati</taxon>
        <taxon>Bacteroidota</taxon>
        <taxon>Flavobacteriia</taxon>
        <taxon>Flavobacteriales</taxon>
        <taxon>Flavobacteriaceae</taxon>
        <taxon>Lutibacter</taxon>
    </lineage>
</organism>
<evidence type="ECO:0008006" key="3">
    <source>
        <dbReference type="Google" id="ProtNLM"/>
    </source>
</evidence>
<reference evidence="2" key="1">
    <citation type="journal article" date="2019" name="Int. J. Syst. Evol. Microbiol.">
        <title>The Global Catalogue of Microorganisms (GCM) 10K type strain sequencing project: providing services to taxonomists for standard genome sequencing and annotation.</title>
        <authorList>
            <consortium name="The Broad Institute Genomics Platform"/>
            <consortium name="The Broad Institute Genome Sequencing Center for Infectious Disease"/>
            <person name="Wu L."/>
            <person name="Ma J."/>
        </authorList>
    </citation>
    <scope>NUCLEOTIDE SEQUENCE [LARGE SCALE GENOMIC DNA]</scope>
    <source>
        <strain evidence="2">CCUG 62221</strain>
    </source>
</reference>
<protein>
    <recommendedName>
        <fullName evidence="3">HEPN domain-containing protein</fullName>
    </recommendedName>
</protein>
<sequence length="130" mass="14949">MANKKLNWTTWLQEGDQYLKAYGTRSRFGTEIRYNLISMSFEAYAMAILDFHNSLPNNHTYSDLMYALETVITLDESLKNRILKYENIQSICSIEKYHTVKPTEEELTDLKGAILEISDIAHKTCSTATA</sequence>
<evidence type="ECO:0000313" key="1">
    <source>
        <dbReference type="EMBL" id="MFD1294795.1"/>
    </source>
</evidence>
<accession>A0ABW3WRX5</accession>
<name>A0ABW3WRX5_9FLAO</name>
<evidence type="ECO:0000313" key="2">
    <source>
        <dbReference type="Proteomes" id="UP001597241"/>
    </source>
</evidence>